<keyword evidence="5" id="KW-1185">Reference proteome</keyword>
<reference evidence="4" key="1">
    <citation type="submission" date="2020-04" db="EMBL/GenBank/DDBJ databases">
        <title>Analysis of mating type loci in Filobasidium floriforme.</title>
        <authorList>
            <person name="Nowrousian M."/>
        </authorList>
    </citation>
    <scope>NUCLEOTIDE SEQUENCE</scope>
    <source>
        <strain evidence="4">CBS 6242</strain>
    </source>
</reference>
<feature type="domain" description="WSC" evidence="3">
    <location>
        <begin position="903"/>
        <end position="992"/>
    </location>
</feature>
<organism evidence="4 5">
    <name type="scientific">Filobasidium floriforme</name>
    <dbReference type="NCBI Taxonomy" id="5210"/>
    <lineage>
        <taxon>Eukaryota</taxon>
        <taxon>Fungi</taxon>
        <taxon>Dikarya</taxon>
        <taxon>Basidiomycota</taxon>
        <taxon>Agaricomycotina</taxon>
        <taxon>Tremellomycetes</taxon>
        <taxon>Filobasidiales</taxon>
        <taxon>Filobasidiaceae</taxon>
        <taxon>Filobasidium</taxon>
    </lineage>
</organism>
<evidence type="ECO:0000313" key="4">
    <source>
        <dbReference type="EMBL" id="KAG7532131.1"/>
    </source>
</evidence>
<feature type="domain" description="WSC" evidence="3">
    <location>
        <begin position="591"/>
        <end position="682"/>
    </location>
</feature>
<feature type="compositionally biased region" description="Low complexity" evidence="1">
    <location>
        <begin position="1473"/>
        <end position="1482"/>
    </location>
</feature>
<dbReference type="InterPro" id="IPR018535">
    <property type="entry name" value="DUF1996"/>
</dbReference>
<feature type="domain" description="WSC" evidence="3">
    <location>
        <begin position="1204"/>
        <end position="1295"/>
    </location>
</feature>
<feature type="region of interest" description="Disordered" evidence="1">
    <location>
        <begin position="1522"/>
        <end position="1545"/>
    </location>
</feature>
<gene>
    <name evidence="4" type="ORF">FFLO_03819</name>
</gene>
<feature type="domain" description="WSC" evidence="3">
    <location>
        <begin position="1100"/>
        <end position="1193"/>
    </location>
</feature>
<evidence type="ECO:0000256" key="2">
    <source>
        <dbReference type="SAM" id="SignalP"/>
    </source>
</evidence>
<feature type="compositionally biased region" description="Low complexity" evidence="1">
    <location>
        <begin position="1451"/>
        <end position="1462"/>
    </location>
</feature>
<evidence type="ECO:0000313" key="5">
    <source>
        <dbReference type="Proteomes" id="UP000812966"/>
    </source>
</evidence>
<feature type="compositionally biased region" description="Polar residues" evidence="1">
    <location>
        <begin position="1463"/>
        <end position="1472"/>
    </location>
</feature>
<sequence length="1694" mass="175262">MWAASLISTVLICAGAVTGRPGWHLDEFFPLASEQLDTIVSPNAQSSHMHRIFGASGFKAAFNFDDNRASSCSSVAFQADMSNYWMPQLYWVDDTPSGKQFAPLGVTSRVYYFLSENTPNSNVSAFPDGLRILSGNPNAKASTGQYAFSCQRNRNLTDIVQGPDFNFDMDCPFGIKTNMYYENCWNGKDLWLPGNAHMSYPAGGNPRFGPCPWSHPVRVPSMMLEAVWLPGDYAPGSKVKGHLAWANGDTTGYGFHADFTNGWDRDVFQRALDSPACYGNGDNIAMSACPVFAASMDVNKARACRPTAGTLIEPTGVLENAAISALPGCNPLWGTEPTKPTCNPAVPKLDGLSKLLGTNGPLVAKAEQQRQLVLPTSGGWKRIGCISTGGLTNQISYQDTGRLTQDRCTETCLESGYRYAAVGNHADTCYCGTGIDPGVAFQEGMCTVPCPGNSTQTCGNEYIVDVLYAPPGTVATTSGQELRGCYQPSGSQSLTSTAFYSYLSGALTKQTCVQACVNRNATWAMTTAGVNCYCGNADLEGASATGGNYIPMDRCDRPCSGNSSEMCGGQYVGSLYNLSASSVPVALPNKPTGWLGCYSGGGNAVSDVTWLNGSLTVASCVNGCSEMGYKYGSVSVGNKCQCGNTDENFGSRLPASECTTPCKGNATQTCGATYYAEIYDVVKGADYTYDQVRATYPTGWMGCFASTGSNQQLTDYSWSTNNMNVETCKAGCVQFGYPYAGLNNKNTCNCGSEPTSRRMPHENCNLACAGNSTQFCGSSGFLDVYNVTAMNSGDSSSSTPSSYVGCYQDASNPRGLNSYTWTSDSMTTAMCRQGCLELGPYQLAATESGNACFCGNKWASGGILPESSCATACKGNSSAVCGGNWAASVYNTTNAPIAAASKAPGWQGCYPSGSFSAAFYNSPSMTSASCRASCSAQGYAYAATRSGTNCYCAQTLPASNTRNPGTNCNVACSGNSTETCGAAYLVDAYEVKSLGAPTSGYVGCFSDVSKVNNVTYVSTYMTRDTCSQYCQARSFPFAMTTYGNRCWCGSNRPVQQRADSDCSTTCTGNNTLTCGGNNLGSVVSLAGANVSPAISLAADDKGYVGCFAEGNPKLANLVVTVATNTPTTCQSTCKGLGYAVSGVEAGNQCYCTNALVPGSGGYRVADSECNTACSGDASLKCGGSNRLAVMTTANAAQAPTSNGMEGNIGCYTTGNVIAKATYDVVFSPMTPEYCRRTCRNKGSSGAFLLNGNRCLCGTAADAGAVQPATVCSTPCSGNSSVSCGGSGQVSLYDTSGAGAQAPVLSQAGYVGCFINDNPSAFDFSTTSSSNTLQYCQRLCTSKGYPTFGTSGIYCNCGTKLPAMLQPEASCTTTCPGAGSTDKCGGSSRFSVFTSNNSPNIVTPSVSSASSTIASSSAASSSRPVSSSAASSSAILSSTLARSSTVVTSVASGTATSRASSVAPATSSGTAIRTGTTSAFGTSTTAATSTVRTSTAAGSFTIRTSATAATGTATVRTTAATGTATVRTSSVATGTGTKTLPGNNAIVTDSTTATAASSTAAAPNPTSSDPSNMGCYALDKKVMSAFEMSCSTLDPSMCKLLCRYKGFAYAAVTNGDTCLCGTGSMGLVQAQATTCSSKCTGDANQTCGGTNSMAVYRTSDVALPAMVVSRSRKANLIRKVKLGKSNSRRAGVHRI</sequence>
<dbReference type="EMBL" id="JABELV010000073">
    <property type="protein sequence ID" value="KAG7532131.1"/>
    <property type="molecule type" value="Genomic_DNA"/>
</dbReference>
<dbReference type="PANTHER" id="PTHR43662">
    <property type="match status" value="1"/>
</dbReference>
<feature type="signal peptide" evidence="2">
    <location>
        <begin position="1"/>
        <end position="19"/>
    </location>
</feature>
<comment type="caution">
    <text evidence="4">The sequence shown here is derived from an EMBL/GenBank/DDBJ whole genome shotgun (WGS) entry which is preliminary data.</text>
</comment>
<accession>A0A8K0NQG5</accession>
<dbReference type="OrthoDB" id="5985073at2759"/>
<feature type="domain" description="WSC" evidence="3">
    <location>
        <begin position="1306"/>
        <end position="1395"/>
    </location>
</feature>
<evidence type="ECO:0000256" key="1">
    <source>
        <dbReference type="SAM" id="MobiDB-lite"/>
    </source>
</evidence>
<dbReference type="Proteomes" id="UP000812966">
    <property type="component" value="Unassembled WGS sequence"/>
</dbReference>
<feature type="region of interest" description="Disordered" evidence="1">
    <location>
        <begin position="1451"/>
        <end position="1482"/>
    </location>
</feature>
<keyword evidence="2" id="KW-0732">Signal</keyword>
<feature type="domain" description="WSC" evidence="3">
    <location>
        <begin position="998"/>
        <end position="1086"/>
    </location>
</feature>
<feature type="domain" description="WSC" evidence="3">
    <location>
        <begin position="1568"/>
        <end position="1658"/>
    </location>
</feature>
<evidence type="ECO:0000259" key="3">
    <source>
        <dbReference type="PROSITE" id="PS51212"/>
    </source>
</evidence>
<proteinExistence type="predicted"/>
<dbReference type="SMART" id="SM00321">
    <property type="entry name" value="WSC"/>
    <property type="match status" value="11"/>
</dbReference>
<feature type="chain" id="PRO_5035421268" description="WSC domain-containing protein" evidence="2">
    <location>
        <begin position="20"/>
        <end position="1694"/>
    </location>
</feature>
<protein>
    <recommendedName>
        <fullName evidence="3">WSC domain-containing protein</fullName>
    </recommendedName>
</protein>
<dbReference type="Pfam" id="PF09362">
    <property type="entry name" value="DUF1996"/>
    <property type="match status" value="1"/>
</dbReference>
<feature type="domain" description="WSC" evidence="3">
    <location>
        <begin position="697"/>
        <end position="788"/>
    </location>
</feature>
<dbReference type="Pfam" id="PF01822">
    <property type="entry name" value="WSC"/>
    <property type="match status" value="11"/>
</dbReference>
<name>A0A8K0NQG5_9TREE</name>
<dbReference type="InterPro" id="IPR002889">
    <property type="entry name" value="WSC_carb-bd"/>
</dbReference>
<feature type="domain" description="WSC" evidence="3">
    <location>
        <begin position="800"/>
        <end position="893"/>
    </location>
</feature>
<feature type="domain" description="WSC" evidence="3">
    <location>
        <begin position="479"/>
        <end position="579"/>
    </location>
</feature>
<feature type="domain" description="WSC" evidence="3">
    <location>
        <begin position="379"/>
        <end position="470"/>
    </location>
</feature>
<feature type="compositionally biased region" description="Low complexity" evidence="1">
    <location>
        <begin position="1522"/>
        <end position="1536"/>
    </location>
</feature>
<dbReference type="PANTHER" id="PTHR43662:SF3">
    <property type="entry name" value="DOMAIN PROTEIN, PUTATIVE (AFU_ORTHOLOGUE AFUA_6G11970)-RELATED"/>
    <property type="match status" value="1"/>
</dbReference>
<dbReference type="PROSITE" id="PS51212">
    <property type="entry name" value="WSC"/>
    <property type="match status" value="11"/>
</dbReference>